<evidence type="ECO:0000313" key="1">
    <source>
        <dbReference type="EMBL" id="KAF4149858.1"/>
    </source>
</evidence>
<dbReference type="InterPro" id="IPR052394">
    <property type="entry name" value="LRR-containing"/>
</dbReference>
<dbReference type="SUPFAM" id="SSF52047">
    <property type="entry name" value="RNI-like"/>
    <property type="match status" value="1"/>
</dbReference>
<dbReference type="SUPFAM" id="SSF48452">
    <property type="entry name" value="TPR-like"/>
    <property type="match status" value="1"/>
</dbReference>
<dbReference type="InterPro" id="IPR000048">
    <property type="entry name" value="IQ_motif_EF-hand-BS"/>
</dbReference>
<dbReference type="Pfam" id="PF00612">
    <property type="entry name" value="IQ"/>
    <property type="match status" value="3"/>
</dbReference>
<protein>
    <submittedName>
        <fullName evidence="1">IQ calmodulin-binding motif-containing protein</fullName>
    </submittedName>
</protein>
<dbReference type="Gene3D" id="1.25.40.10">
    <property type="entry name" value="Tetratricopeptide repeat domain"/>
    <property type="match status" value="1"/>
</dbReference>
<dbReference type="InterPro" id="IPR011990">
    <property type="entry name" value="TPR-like_helical_dom_sf"/>
</dbReference>
<dbReference type="Gene3D" id="3.80.10.10">
    <property type="entry name" value="Ribonuclease Inhibitor"/>
    <property type="match status" value="1"/>
</dbReference>
<accession>A0A8S9VGP9</accession>
<dbReference type="Proteomes" id="UP000704712">
    <property type="component" value="Unassembled WGS sequence"/>
</dbReference>
<evidence type="ECO:0000313" key="2">
    <source>
        <dbReference type="Proteomes" id="UP000704712"/>
    </source>
</evidence>
<comment type="caution">
    <text evidence="1">The sequence shown here is derived from an EMBL/GenBank/DDBJ whole genome shotgun (WGS) entry which is preliminary data.</text>
</comment>
<dbReference type="PROSITE" id="PS50096">
    <property type="entry name" value="IQ"/>
    <property type="match status" value="4"/>
</dbReference>
<gene>
    <name evidence="1" type="ORF">GN958_ATG00956</name>
</gene>
<dbReference type="InterPro" id="IPR032675">
    <property type="entry name" value="LRR_dom_sf"/>
</dbReference>
<dbReference type="SMART" id="SM00015">
    <property type="entry name" value="IQ"/>
    <property type="match status" value="6"/>
</dbReference>
<reference evidence="1" key="1">
    <citation type="submission" date="2020-03" db="EMBL/GenBank/DDBJ databases">
        <title>Hybrid Assembly of Korean Phytophthora infestans isolates.</title>
        <authorList>
            <person name="Prokchorchik M."/>
            <person name="Lee Y."/>
            <person name="Seo J."/>
            <person name="Cho J.-H."/>
            <person name="Park Y.-E."/>
            <person name="Jang D.-C."/>
            <person name="Im J.-S."/>
            <person name="Choi J.-G."/>
            <person name="Park H.-J."/>
            <person name="Lee G.-B."/>
            <person name="Lee Y.-G."/>
            <person name="Hong S.-Y."/>
            <person name="Cho K."/>
            <person name="Sohn K.H."/>
        </authorList>
    </citation>
    <scope>NUCLEOTIDE SEQUENCE</scope>
    <source>
        <strain evidence="1">KR_2_A2</strain>
    </source>
</reference>
<proteinExistence type="predicted"/>
<dbReference type="SMART" id="SM00368">
    <property type="entry name" value="LRR_RI"/>
    <property type="match status" value="3"/>
</dbReference>
<organism evidence="1 2">
    <name type="scientific">Phytophthora infestans</name>
    <name type="common">Potato late blight agent</name>
    <name type="synonym">Botrytis infestans</name>
    <dbReference type="NCBI Taxonomy" id="4787"/>
    <lineage>
        <taxon>Eukaryota</taxon>
        <taxon>Sar</taxon>
        <taxon>Stramenopiles</taxon>
        <taxon>Oomycota</taxon>
        <taxon>Peronosporomycetes</taxon>
        <taxon>Peronosporales</taxon>
        <taxon>Peronosporaceae</taxon>
        <taxon>Phytophthora</taxon>
    </lineage>
</organism>
<dbReference type="PANTHER" id="PTHR24114:SF2">
    <property type="entry name" value="F-BOX DOMAIN-CONTAINING PROTEIN-RELATED"/>
    <property type="match status" value="1"/>
</dbReference>
<sequence>MGVSQSKGGDSGGVRWKLRPLVPRSWAELGKLHVRFQQETYRRRADPAFQYFMPFHVFRAIVTPLCPEKGKMQLLAMFEDLDVKNTRKLVVMDFFSGLALLVDAKKLQKLECETTVVGAELISGTLVVLSLLDNGGFNTLNKCELTMIVSSAARGLKMFAPGADVLQEATMRPLIRRLFGWSDEELRQTVINKALADPEIIFFLSDLEAGVATSSGELLIQQGKLMNRIAYLDYQAARTATPGMILSLFHRIPLFSCADFVVWHFPEGGARTAVVFDPGSEPSKNTEDKWPLTPPLASTAESFTRRLQSAVCSPPSIGSDQSMRVLPAVEIKKYVNACTLQRLVTVASDGCLSLSLIEATVLVGEMTVDQFGLVRCGDILRILTAWVQNRQQEKPEALWEVMSNFVTESVTRLEERMRATFAAFGKRTMITLVQTARRRTAVAMDRLLESLQLVKLKPDADDGELQWSMNICVGANVTPMKSPISSPVLKSIGPSVGNNIRFRLGIHPPNSDLGVKRNRAELGKERLLKYDSDDSQPEDLDVGTMRVVVNFFLNPETTDKEGIDLASSVEKAIQQERVWASMASLWTDCSVSVHPAIRCEGGVQPVVGKYLRVCIDFRGDFFSAVEECTGASFAAGIRSFFLLGELDRSLSDIWHLSRGMATLQRSLGQRQNRERAIRMIFDAFVANHDGGWGLQEFNTFQQALGKEALHEATLTELFGEASTIPFEKFMAKYENYPATRLFEMIRRLGIGSLGDLVKGSISITSTSSELCVKALSVLLSPLRWADAVWKKLFVFTRNTKDLSFEFRSIKLGELVQKFFNHDTPKFVTDPLFVASWIERFEEFIHPPHAEHSKDRPCRSIFCSLEQEVSKTEQQLQFDDQSKRLPRGTSAWRAKALIQFLEMAKLVQAHVRGPELLDIRSKSIRIVLELDNCWIAPPTPMNRLQKMTAAIKADTGLILSSEESNAAYTQALQDRHCGLYQDAVNALEGIIEHEPDSEKLWTELAITQFQLWEAHVRALHMPSILEVSSTTQSKRPGADAKPLHTVLLQEAYSTFLIAMEYPNSKSSPELLLPLVRLYIEFGSYRGALAVCTLLVEGYPTSPRLNEAIFLSALTASAMDRHRESAQYFQYLAEEQSLPPYRLAAYQFSLLAALELSDVPGMRALERETYTQAYKALVVLPPVLPSEKAAHILFMTSRKNEDQRTLIWCRDVQTWLDLAQRLAGPANAPLLVLSTLRQARRRMKPASKGFPAAERLLEGANLLRTGNNPGAEKVIAEALLRLPRDEYYIARHERFLLEMCSVSWRAHFALEHKSASRLQSFVWRCWRLVKWRLGVAYVLEQHRNVMVVRIQCAWRGLRARQEFELLREKQREKEELENVEMGDQDDRLIELHLNSTARKIQSLLQIARSKQTVRALRARKTEREARLAGFAERRIELGQLGVFRRWRGFVSFQKQARFDAAVLINRQFRAWHSRKLCNQMLLQRRQQNSILQQCRVRRSASLILRVFQAWHTELIEVRCRRDWASRVIQRKCCSKLVVRQYHVELRHHRAATATMNHLLSDRRRKILLSFWRALANHALVRRLRKRGAAVTIQKHMRGVLARKQAKRLRARRRRALKVLVKLSCSRQIQLLQTGFNFLCQHVQAYHRRRYGAVLCIQGLARGFGTRQRLHRRRIAERLVNGAVTIGSKLKGQSRDIKLWACLLELSRCISLRHAAVIQVQRWWRSRRTRSRTLRVLKKRAVQIQLLGRLQKSFYTLARSIFQQLRAESNARKAHQRAAANIIQRRLRCWLMRRRYLSTLDRQSIAAQRGKKASKKIVFQRVRRLFYGWKEATRATQREQYEAACLVQRIFRHQRAQHQARCNMVKKAAQERLVATASQKPLERFFRQWEAAALLDKSVLHVRSSPFIKSTPVSEQWKPGTASGNKFDKPLTLEERAEIPSMLFYIFLNRVRQTGICQLSYSGGTVFKSPQIRQLISLSTSVIADGGGGLHTNSTSSKPLLNLNEQVVDALDACSSSLSNSCPVRSLILCNAPLRFFHASLLAAIVQRSRRSFNLALVSVVLVNVPLAPVSVVSLACALAQNPSCLQQLVLERCQVGSAGAAALFESLSYNRALWKLDLSGNHIADAACPALSRALLASSQLRVLALSRNFLSDRGVFCYLAPALASSQLETLVLLQNPRVSSMGIGALRQAASTRVVSD</sequence>
<dbReference type="EMBL" id="JAACNO010000117">
    <property type="protein sequence ID" value="KAF4149858.1"/>
    <property type="molecule type" value="Genomic_DNA"/>
</dbReference>
<name>A0A8S9VGP9_PHYIN</name>
<dbReference type="PANTHER" id="PTHR24114">
    <property type="entry name" value="LEUCINE RICH REPEAT FAMILY PROTEIN"/>
    <property type="match status" value="1"/>
</dbReference>